<dbReference type="SMART" id="SM00047">
    <property type="entry name" value="LYZ2"/>
    <property type="match status" value="1"/>
</dbReference>
<dbReference type="InterPro" id="IPR051056">
    <property type="entry name" value="Glycosyl_Hydrolase_73"/>
</dbReference>
<dbReference type="PANTHER" id="PTHR33308">
    <property type="entry name" value="PEPTIDOGLYCAN HYDROLASE FLGJ"/>
    <property type="match status" value="1"/>
</dbReference>
<feature type="domain" description="Mannosyl-glycoprotein endo-beta-N-acetylglucosamidase-like" evidence="2">
    <location>
        <begin position="2"/>
        <end position="162"/>
    </location>
</feature>
<dbReference type="Gene3D" id="1.10.530.10">
    <property type="match status" value="1"/>
</dbReference>
<keyword evidence="4" id="KW-1185">Reference proteome</keyword>
<dbReference type="Proteomes" id="UP000464671">
    <property type="component" value="Segment"/>
</dbReference>
<dbReference type="Pfam" id="PF01832">
    <property type="entry name" value="Glucosaminidase"/>
    <property type="match status" value="1"/>
</dbReference>
<dbReference type="EMBL" id="MN812239">
    <property type="protein sequence ID" value="QHB40991.1"/>
    <property type="molecule type" value="Genomic_DNA"/>
</dbReference>
<evidence type="ECO:0000313" key="4">
    <source>
        <dbReference type="Proteomes" id="UP000464671"/>
    </source>
</evidence>
<dbReference type="InterPro" id="IPR002901">
    <property type="entry name" value="MGlyc_endo_b_GlcNAc-like_dom"/>
</dbReference>
<evidence type="ECO:0000313" key="3">
    <source>
        <dbReference type="EMBL" id="QHB40991.1"/>
    </source>
</evidence>
<evidence type="ECO:0000256" key="1">
    <source>
        <dbReference type="ARBA" id="ARBA00022801"/>
    </source>
</evidence>
<reference evidence="3 4" key="1">
    <citation type="journal article" date="2020" name="Viruses">
        <title>Diversity and Host Interactions Among Virulent and Temperate Baltic Sea Flavobacterium Phages.</title>
        <authorList>
            <person name="Nilsson E."/>
            <person name="Bayfield O.W."/>
            <person name="Lundin D."/>
            <person name="Antson A.A."/>
            <person name="Holmfeldt K."/>
        </authorList>
    </citation>
    <scope>NUCLEOTIDE SEQUENCE [LARGE SCALE GENOMIC DNA]</scope>
</reference>
<gene>
    <name evidence="3" type="ORF">tant81_gp060</name>
</gene>
<proteinExistence type="predicted"/>
<keyword evidence="1 3" id="KW-0378">Hydrolase</keyword>
<evidence type="ECO:0000259" key="2">
    <source>
        <dbReference type="SMART" id="SM00047"/>
    </source>
</evidence>
<dbReference type="PANTHER" id="PTHR33308:SF9">
    <property type="entry name" value="PEPTIDOGLYCAN HYDROLASE FLGJ"/>
    <property type="match status" value="1"/>
</dbReference>
<sequence>MKITPEDFVKIYLHEAKKVEAKTGFHYLIPLTQGALESAWGAKAVGNNFFGIKDTDGVNGNEQLITTTEYLSRNNVKFPQVISITKIGNKFKYIVKDWFRKYPSASIAFEDHVNFFLKNKRYSEAIKHKQNPERFFEEIARAGYATAPDYANQLKQVMKSVIRRLPK</sequence>
<organism evidence="3 4">
    <name type="scientific">Flavobacterium phage vB_FspS_tant8-1</name>
    <dbReference type="NCBI Taxonomy" id="2686278"/>
    <lineage>
        <taxon>Viruses</taxon>
        <taxon>Duplodnaviria</taxon>
        <taxon>Heunggongvirae</taxon>
        <taxon>Uroviricota</taxon>
        <taxon>Caudoviricetes</taxon>
        <taxon>Tantvirus</taxon>
        <taxon>Tantvirus tant</taxon>
    </lineage>
</organism>
<accession>A0A6B9LNU7</accession>
<name>A0A6B9LNU7_9CAUD</name>
<dbReference type="GO" id="GO:0004040">
    <property type="term" value="F:amidase activity"/>
    <property type="evidence" value="ECO:0007669"/>
    <property type="project" value="InterPro"/>
</dbReference>
<protein>
    <submittedName>
        <fullName evidence="3">Peptidoglycan hydrolase</fullName>
    </submittedName>
</protein>